<sequence>MKGVVQAWSMGVVCAVGLFSPASGRAQQGTAAKPSAAKTVPKAPMDSNAIVLRKLADDERWAVGRLTTLRARYLRKADWADLGDRCSPGALRVFPRDTTPGGRDSVQVLAEDMERMVVGRGAGSPLNTPEARALLRVVVGWEAGIDRPNWDVAGTAKTRQAIATGLTGEVPDPAGPGCLPSPAMGDTVTFVVPGFTDMDFPNAPRPRVKAYFGPEGQLRVRDEFFAAVGSKNPTAELRYIVVAPMVLWKGYAMVGVRRPQELGGVQVDGSNRGGAAYLFRQVGKEWRLLSIVRTWGG</sequence>
<evidence type="ECO:0000313" key="1">
    <source>
        <dbReference type="EMBL" id="AMW04105.1"/>
    </source>
</evidence>
<dbReference type="EMBL" id="CP011454">
    <property type="protein sequence ID" value="AMW04105.1"/>
    <property type="molecule type" value="Genomic_DNA"/>
</dbReference>
<dbReference type="STRING" id="1379270.GEMMAAP_03135"/>
<dbReference type="Proteomes" id="UP000076404">
    <property type="component" value="Chromosome"/>
</dbReference>
<dbReference type="AlphaFoldDB" id="A0A143BHL8"/>
<reference evidence="1 2" key="2">
    <citation type="journal article" date="2016" name="Environ. Microbiol. Rep.">
        <title>Metagenomic evidence for the presence of phototrophic Gemmatimonadetes bacteria in diverse environments.</title>
        <authorList>
            <person name="Zeng Y."/>
            <person name="Baumbach J."/>
            <person name="Barbosa E.G."/>
            <person name="Azevedo V."/>
            <person name="Zhang C."/>
            <person name="Koblizek M."/>
        </authorList>
    </citation>
    <scope>NUCLEOTIDE SEQUENCE [LARGE SCALE GENOMIC DNA]</scope>
    <source>
        <strain evidence="1 2">AP64</strain>
    </source>
</reference>
<dbReference type="KEGG" id="gph:GEMMAAP_03135"/>
<reference evidence="1 2" key="1">
    <citation type="journal article" date="2014" name="Proc. Natl. Acad. Sci. U.S.A.">
        <title>Functional type 2 photosynthetic reaction centers found in the rare bacterial phylum Gemmatimonadetes.</title>
        <authorList>
            <person name="Zeng Y."/>
            <person name="Feng F."/>
            <person name="Medova H."/>
            <person name="Dean J."/>
            <person name="Koblizek M."/>
        </authorList>
    </citation>
    <scope>NUCLEOTIDE SEQUENCE [LARGE SCALE GENOMIC DNA]</scope>
    <source>
        <strain evidence="1 2">AP64</strain>
    </source>
</reference>
<name>A0A143BHL8_9BACT</name>
<gene>
    <name evidence="1" type="ORF">GEMMAAP_03135</name>
</gene>
<organism evidence="1 2">
    <name type="scientific">Gemmatimonas phototrophica</name>
    <dbReference type="NCBI Taxonomy" id="1379270"/>
    <lineage>
        <taxon>Bacteria</taxon>
        <taxon>Pseudomonadati</taxon>
        <taxon>Gemmatimonadota</taxon>
        <taxon>Gemmatimonadia</taxon>
        <taxon>Gemmatimonadales</taxon>
        <taxon>Gemmatimonadaceae</taxon>
        <taxon>Gemmatimonas</taxon>
    </lineage>
</organism>
<proteinExistence type="predicted"/>
<evidence type="ECO:0000313" key="2">
    <source>
        <dbReference type="Proteomes" id="UP000076404"/>
    </source>
</evidence>
<dbReference type="RefSeq" id="WP_026849393.1">
    <property type="nucleotide sequence ID" value="NZ_CP011454.1"/>
</dbReference>
<accession>A0A143BHL8</accession>
<protein>
    <submittedName>
        <fullName evidence="1">Uncharacterized protein</fullName>
    </submittedName>
</protein>
<keyword evidence="2" id="KW-1185">Reference proteome</keyword>